<keyword evidence="5 15" id="KW-0288">FMN</keyword>
<dbReference type="GO" id="GO:0009398">
    <property type="term" value="P:FMN biosynthetic process"/>
    <property type="evidence" value="ECO:0007669"/>
    <property type="project" value="UniProtKB-UniRule"/>
</dbReference>
<evidence type="ECO:0000259" key="16">
    <source>
        <dbReference type="SMART" id="SM00904"/>
    </source>
</evidence>
<evidence type="ECO:0000256" key="6">
    <source>
        <dbReference type="ARBA" id="ARBA00022679"/>
    </source>
</evidence>
<dbReference type="Pfam" id="PF06574">
    <property type="entry name" value="FAD_syn"/>
    <property type="match status" value="1"/>
</dbReference>
<gene>
    <name evidence="17" type="ORF">FHS89_000094</name>
</gene>
<dbReference type="Gene3D" id="3.40.50.620">
    <property type="entry name" value="HUPs"/>
    <property type="match status" value="1"/>
</dbReference>
<keyword evidence="18" id="KW-1185">Reference proteome</keyword>
<comment type="catalytic activity">
    <reaction evidence="13 15">
        <text>riboflavin + ATP = FMN + ADP + H(+)</text>
        <dbReference type="Rhea" id="RHEA:14357"/>
        <dbReference type="ChEBI" id="CHEBI:15378"/>
        <dbReference type="ChEBI" id="CHEBI:30616"/>
        <dbReference type="ChEBI" id="CHEBI:57986"/>
        <dbReference type="ChEBI" id="CHEBI:58210"/>
        <dbReference type="ChEBI" id="CHEBI:456216"/>
        <dbReference type="EC" id="2.7.1.26"/>
    </reaction>
</comment>
<keyword evidence="8 15" id="KW-0547">Nucleotide-binding</keyword>
<evidence type="ECO:0000256" key="15">
    <source>
        <dbReference type="PIRNR" id="PIRNR004491"/>
    </source>
</evidence>
<dbReference type="InterPro" id="IPR023468">
    <property type="entry name" value="Riboflavin_kinase"/>
</dbReference>
<proteinExistence type="inferred from homology"/>
<keyword evidence="4 15" id="KW-0285">Flavoprotein</keyword>
<dbReference type="NCBIfam" id="NF004160">
    <property type="entry name" value="PRK05627.1-3"/>
    <property type="match status" value="1"/>
</dbReference>
<evidence type="ECO:0000313" key="17">
    <source>
        <dbReference type="EMBL" id="MBB5514096.1"/>
    </source>
</evidence>
<dbReference type="NCBIfam" id="TIGR00083">
    <property type="entry name" value="ribF"/>
    <property type="match status" value="1"/>
</dbReference>
<dbReference type="PANTHER" id="PTHR22749">
    <property type="entry name" value="RIBOFLAVIN KINASE/FMN ADENYLYLTRANSFERASE"/>
    <property type="match status" value="1"/>
</dbReference>
<name>A0A840WWL4_9RHOB</name>
<dbReference type="GO" id="GO:0008531">
    <property type="term" value="F:riboflavin kinase activity"/>
    <property type="evidence" value="ECO:0007669"/>
    <property type="project" value="UniProtKB-UniRule"/>
</dbReference>
<evidence type="ECO:0000256" key="13">
    <source>
        <dbReference type="ARBA" id="ARBA00047880"/>
    </source>
</evidence>
<evidence type="ECO:0000256" key="11">
    <source>
        <dbReference type="ARBA" id="ARBA00022840"/>
    </source>
</evidence>
<dbReference type="InterPro" id="IPR015865">
    <property type="entry name" value="Riboflavin_kinase_bac/euk"/>
</dbReference>
<dbReference type="GO" id="GO:0005524">
    <property type="term" value="F:ATP binding"/>
    <property type="evidence" value="ECO:0007669"/>
    <property type="project" value="UniProtKB-UniRule"/>
</dbReference>
<evidence type="ECO:0000256" key="12">
    <source>
        <dbReference type="ARBA" id="ARBA00023268"/>
    </source>
</evidence>
<keyword evidence="12" id="KW-0511">Multifunctional enzyme</keyword>
<accession>A0A840WWL4</accession>
<keyword evidence="7 15" id="KW-0548">Nucleotidyltransferase</keyword>
<evidence type="ECO:0000256" key="10">
    <source>
        <dbReference type="ARBA" id="ARBA00022827"/>
    </source>
</evidence>
<evidence type="ECO:0000256" key="5">
    <source>
        <dbReference type="ARBA" id="ARBA00022643"/>
    </source>
</evidence>
<dbReference type="Proteomes" id="UP000553766">
    <property type="component" value="Unassembled WGS sequence"/>
</dbReference>
<evidence type="ECO:0000256" key="1">
    <source>
        <dbReference type="ARBA" id="ARBA00002121"/>
    </source>
</evidence>
<organism evidence="17 18">
    <name type="scientific">Rubricella aquisinus</name>
    <dbReference type="NCBI Taxonomy" id="2028108"/>
    <lineage>
        <taxon>Bacteria</taxon>
        <taxon>Pseudomonadati</taxon>
        <taxon>Pseudomonadota</taxon>
        <taxon>Alphaproteobacteria</taxon>
        <taxon>Rhodobacterales</taxon>
        <taxon>Paracoccaceae</taxon>
        <taxon>Rubricella</taxon>
    </lineage>
</organism>
<dbReference type="EC" id="2.7.1.26" evidence="15"/>
<evidence type="ECO:0000256" key="8">
    <source>
        <dbReference type="ARBA" id="ARBA00022741"/>
    </source>
</evidence>
<dbReference type="PANTHER" id="PTHR22749:SF6">
    <property type="entry name" value="RIBOFLAVIN KINASE"/>
    <property type="match status" value="1"/>
</dbReference>
<dbReference type="UniPathway" id="UPA00277">
    <property type="reaction ID" value="UER00407"/>
</dbReference>
<dbReference type="GO" id="GO:0009231">
    <property type="term" value="P:riboflavin biosynthetic process"/>
    <property type="evidence" value="ECO:0007669"/>
    <property type="project" value="InterPro"/>
</dbReference>
<dbReference type="Gene3D" id="2.40.30.30">
    <property type="entry name" value="Riboflavin kinase-like"/>
    <property type="match status" value="1"/>
</dbReference>
<comment type="pathway">
    <text evidence="3 15">Cofactor biosynthesis; FMN biosynthesis; FMN from riboflavin (ATP route): step 1/1.</text>
</comment>
<comment type="catalytic activity">
    <reaction evidence="14 15">
        <text>FMN + ATP + H(+) = FAD + diphosphate</text>
        <dbReference type="Rhea" id="RHEA:17237"/>
        <dbReference type="ChEBI" id="CHEBI:15378"/>
        <dbReference type="ChEBI" id="CHEBI:30616"/>
        <dbReference type="ChEBI" id="CHEBI:33019"/>
        <dbReference type="ChEBI" id="CHEBI:57692"/>
        <dbReference type="ChEBI" id="CHEBI:58210"/>
        <dbReference type="EC" id="2.7.7.2"/>
    </reaction>
</comment>
<evidence type="ECO:0000256" key="9">
    <source>
        <dbReference type="ARBA" id="ARBA00022777"/>
    </source>
</evidence>
<dbReference type="SMART" id="SM00904">
    <property type="entry name" value="Flavokinase"/>
    <property type="match status" value="1"/>
</dbReference>
<comment type="caution">
    <text evidence="17">The sequence shown here is derived from an EMBL/GenBank/DDBJ whole genome shotgun (WGS) entry which is preliminary data.</text>
</comment>
<comment type="pathway">
    <text evidence="2 15">Cofactor biosynthesis; FAD biosynthesis; FAD from FMN: step 1/1.</text>
</comment>
<evidence type="ECO:0000256" key="3">
    <source>
        <dbReference type="ARBA" id="ARBA00005201"/>
    </source>
</evidence>
<keyword evidence="11 15" id="KW-0067">ATP-binding</keyword>
<evidence type="ECO:0000256" key="7">
    <source>
        <dbReference type="ARBA" id="ARBA00022695"/>
    </source>
</evidence>
<dbReference type="SUPFAM" id="SSF82114">
    <property type="entry name" value="Riboflavin kinase-like"/>
    <property type="match status" value="1"/>
</dbReference>
<dbReference type="FunFam" id="3.40.50.620:FF:000021">
    <property type="entry name" value="Riboflavin biosynthesis protein"/>
    <property type="match status" value="1"/>
</dbReference>
<dbReference type="PIRSF" id="PIRSF004491">
    <property type="entry name" value="FAD_Synth"/>
    <property type="match status" value="1"/>
</dbReference>
<protein>
    <recommendedName>
        <fullName evidence="15">Riboflavin biosynthesis protein</fullName>
    </recommendedName>
    <domain>
        <recommendedName>
            <fullName evidence="15">Riboflavin kinase</fullName>
            <ecNumber evidence="15">2.7.1.26</ecNumber>
        </recommendedName>
        <alternativeName>
            <fullName evidence="15">Flavokinase</fullName>
        </alternativeName>
    </domain>
    <domain>
        <recommendedName>
            <fullName evidence="15">FMN adenylyltransferase</fullName>
            <ecNumber evidence="15">2.7.7.2</ecNumber>
        </recommendedName>
        <alternativeName>
            <fullName evidence="15">FAD pyrophosphorylase</fullName>
        </alternativeName>
        <alternativeName>
            <fullName evidence="15">FAD synthase</fullName>
        </alternativeName>
    </domain>
</protein>
<comment type="function">
    <text evidence="1">Catalyzes the phosphorylation of riboflavin to FMN followed by the adenylation of FMN to FAD.</text>
</comment>
<keyword evidence="9 15" id="KW-0418">Kinase</keyword>
<comment type="similarity">
    <text evidence="15">Belongs to the ribF family.</text>
</comment>
<feature type="domain" description="Riboflavin kinase" evidence="16">
    <location>
        <begin position="178"/>
        <end position="305"/>
    </location>
</feature>
<dbReference type="AlphaFoldDB" id="A0A840WWL4"/>
<dbReference type="EC" id="2.7.7.2" evidence="15"/>
<sequence>MQVFHDTQVPLGSQGASVAMGNFDGVHLGHRSVIDLARRDGAPLGVITFEPHPRSYFAPHSAPFRLMNSTTRLHRLDKLGVDVVYELPFDAALAGLSPEAFGGQILRDGLGIRHLVVGTDFRFGKGRAGDVDTLRQLGGEMGFDVTAAPLLTEGDAPVSSTAIRAALSDGDPARAAAMLGHWHRIDGPVEHGFKRGRELGFPTANISMEGLHLPRFGIYAVLVDVLDGPHQGSYHGCASLGSRPTFGDHAPNLEVFLMDFSGDLYGAQMSTALVAFQRPELKFDGIDPLIAQMGQDVQQARKILTDP</sequence>
<dbReference type="InterPro" id="IPR015864">
    <property type="entry name" value="FAD_synthase"/>
</dbReference>
<dbReference type="EMBL" id="JACIJS010000001">
    <property type="protein sequence ID" value="MBB5514096.1"/>
    <property type="molecule type" value="Genomic_DNA"/>
</dbReference>
<evidence type="ECO:0000256" key="4">
    <source>
        <dbReference type="ARBA" id="ARBA00022630"/>
    </source>
</evidence>
<keyword evidence="6 15" id="KW-0808">Transferase</keyword>
<dbReference type="UniPathway" id="UPA00276">
    <property type="reaction ID" value="UER00406"/>
</dbReference>
<dbReference type="RefSeq" id="WP_184007360.1">
    <property type="nucleotide sequence ID" value="NZ_JACIJS010000001.1"/>
</dbReference>
<dbReference type="InterPro" id="IPR023465">
    <property type="entry name" value="Riboflavin_kinase_dom_sf"/>
</dbReference>
<dbReference type="SUPFAM" id="SSF52374">
    <property type="entry name" value="Nucleotidylyl transferase"/>
    <property type="match status" value="1"/>
</dbReference>
<dbReference type="GO" id="GO:0003919">
    <property type="term" value="F:FMN adenylyltransferase activity"/>
    <property type="evidence" value="ECO:0007669"/>
    <property type="project" value="UniProtKB-UniRule"/>
</dbReference>
<evidence type="ECO:0000313" key="18">
    <source>
        <dbReference type="Proteomes" id="UP000553766"/>
    </source>
</evidence>
<reference evidence="17 18" key="1">
    <citation type="submission" date="2020-08" db="EMBL/GenBank/DDBJ databases">
        <title>Genomic Encyclopedia of Type Strains, Phase IV (KMG-IV): sequencing the most valuable type-strain genomes for metagenomic binning, comparative biology and taxonomic classification.</title>
        <authorList>
            <person name="Goeker M."/>
        </authorList>
    </citation>
    <scope>NUCLEOTIDE SEQUENCE [LARGE SCALE GENOMIC DNA]</scope>
    <source>
        <strain evidence="17 18">DSM 103377</strain>
    </source>
</reference>
<dbReference type="GO" id="GO:0006747">
    <property type="term" value="P:FAD biosynthetic process"/>
    <property type="evidence" value="ECO:0007669"/>
    <property type="project" value="UniProtKB-UniRule"/>
</dbReference>
<evidence type="ECO:0000256" key="2">
    <source>
        <dbReference type="ARBA" id="ARBA00004726"/>
    </source>
</evidence>
<dbReference type="Pfam" id="PF01687">
    <property type="entry name" value="Flavokinase"/>
    <property type="match status" value="1"/>
</dbReference>
<dbReference type="InterPro" id="IPR014729">
    <property type="entry name" value="Rossmann-like_a/b/a_fold"/>
</dbReference>
<evidence type="ECO:0000256" key="14">
    <source>
        <dbReference type="ARBA" id="ARBA00049494"/>
    </source>
</evidence>
<dbReference type="InterPro" id="IPR002606">
    <property type="entry name" value="Riboflavin_kinase_bac"/>
</dbReference>
<dbReference type="CDD" id="cd02064">
    <property type="entry name" value="FAD_synthetase_N"/>
    <property type="match status" value="1"/>
</dbReference>
<keyword evidence="10 15" id="KW-0274">FAD</keyword>